<name>X1JDC1_9ZZZZ</name>
<dbReference type="AlphaFoldDB" id="X1JDC1"/>
<sequence>MSQQPKNLPAAIPADKPAYIELTRGMFAIVDAWNYAELNKHKWRAVKASHKWYAVRDKPWGNKVYTVKMHRVVAHTPKG</sequence>
<protein>
    <submittedName>
        <fullName evidence="1">Uncharacterized protein</fullName>
    </submittedName>
</protein>
<dbReference type="EMBL" id="BARU01037973">
    <property type="protein sequence ID" value="GAH79495.1"/>
    <property type="molecule type" value="Genomic_DNA"/>
</dbReference>
<proteinExistence type="predicted"/>
<reference evidence="1" key="1">
    <citation type="journal article" date="2014" name="Front. Microbiol.">
        <title>High frequency of phylogenetically diverse reductive dehalogenase-homologous genes in deep subseafloor sedimentary metagenomes.</title>
        <authorList>
            <person name="Kawai M."/>
            <person name="Futagami T."/>
            <person name="Toyoda A."/>
            <person name="Takaki Y."/>
            <person name="Nishi S."/>
            <person name="Hori S."/>
            <person name="Arai W."/>
            <person name="Tsubouchi T."/>
            <person name="Morono Y."/>
            <person name="Uchiyama I."/>
            <person name="Ito T."/>
            <person name="Fujiyama A."/>
            <person name="Inagaki F."/>
            <person name="Takami H."/>
        </authorList>
    </citation>
    <scope>NUCLEOTIDE SEQUENCE</scope>
    <source>
        <strain evidence="1">Expedition CK06-06</strain>
    </source>
</reference>
<evidence type="ECO:0000313" key="1">
    <source>
        <dbReference type="EMBL" id="GAH79495.1"/>
    </source>
</evidence>
<gene>
    <name evidence="1" type="ORF">S03H2_59081</name>
</gene>
<feature type="non-terminal residue" evidence="1">
    <location>
        <position position="79"/>
    </location>
</feature>
<comment type="caution">
    <text evidence="1">The sequence shown here is derived from an EMBL/GenBank/DDBJ whole genome shotgun (WGS) entry which is preliminary data.</text>
</comment>
<accession>X1JDC1</accession>
<organism evidence="1">
    <name type="scientific">marine sediment metagenome</name>
    <dbReference type="NCBI Taxonomy" id="412755"/>
    <lineage>
        <taxon>unclassified sequences</taxon>
        <taxon>metagenomes</taxon>
        <taxon>ecological metagenomes</taxon>
    </lineage>
</organism>